<evidence type="ECO:0000259" key="1">
    <source>
        <dbReference type="Pfam" id="PF07859"/>
    </source>
</evidence>
<dbReference type="InterPro" id="IPR013094">
    <property type="entry name" value="AB_hydrolase_3"/>
</dbReference>
<proteinExistence type="predicted"/>
<dbReference type="InterPro" id="IPR029058">
    <property type="entry name" value="AB_hydrolase_fold"/>
</dbReference>
<reference evidence="3" key="1">
    <citation type="journal article" date="2019" name="Int. J. Syst. Evol. Microbiol.">
        <title>The Global Catalogue of Microorganisms (GCM) 10K type strain sequencing project: providing services to taxonomists for standard genome sequencing and annotation.</title>
        <authorList>
            <consortium name="The Broad Institute Genomics Platform"/>
            <consortium name="The Broad Institute Genome Sequencing Center for Infectious Disease"/>
            <person name="Wu L."/>
            <person name="Ma J."/>
        </authorList>
    </citation>
    <scope>NUCLEOTIDE SEQUENCE [LARGE SCALE GENOMIC DNA]</scope>
    <source>
        <strain evidence="3">JCM 17494</strain>
    </source>
</reference>
<sequence length="165" mass="17955">MQVQQVGGAAQRAGGAVGVQGLQIFGGQRGDGGHVGVRAQARDGHLDDRLTTWSARHFTETPWYNRAKAVQAWEHYLGGQPATPYAAPARAEDLSDLPPAYVATAEFCPNRDEDIAYAIRLMQSDVQVELHQWPGTFHGSQALLSADVSQRQFAEIGDVLRRAFA</sequence>
<feature type="domain" description="Alpha/beta hydrolase fold-3" evidence="1">
    <location>
        <begin position="50"/>
        <end position="140"/>
    </location>
</feature>
<accession>A0ABP7BUE4</accession>
<dbReference type="Proteomes" id="UP001500711">
    <property type="component" value="Unassembled WGS sequence"/>
</dbReference>
<dbReference type="RefSeq" id="WP_346134290.1">
    <property type="nucleotide sequence ID" value="NZ_BAABBE010000024.1"/>
</dbReference>
<gene>
    <name evidence="2" type="ORF">GCM10022267_66160</name>
</gene>
<organism evidence="2 3">
    <name type="scientific">Lentzea roselyniae</name>
    <dbReference type="NCBI Taxonomy" id="531940"/>
    <lineage>
        <taxon>Bacteria</taxon>
        <taxon>Bacillati</taxon>
        <taxon>Actinomycetota</taxon>
        <taxon>Actinomycetes</taxon>
        <taxon>Pseudonocardiales</taxon>
        <taxon>Pseudonocardiaceae</taxon>
        <taxon>Lentzea</taxon>
    </lineage>
</organism>
<dbReference type="Pfam" id="PF07859">
    <property type="entry name" value="Abhydrolase_3"/>
    <property type="match status" value="1"/>
</dbReference>
<dbReference type="SUPFAM" id="SSF53474">
    <property type="entry name" value="alpha/beta-Hydrolases"/>
    <property type="match status" value="1"/>
</dbReference>
<name>A0ABP7BUE4_9PSEU</name>
<evidence type="ECO:0000313" key="2">
    <source>
        <dbReference type="EMBL" id="GAA3670157.1"/>
    </source>
</evidence>
<comment type="caution">
    <text evidence="2">The sequence shown here is derived from an EMBL/GenBank/DDBJ whole genome shotgun (WGS) entry which is preliminary data.</text>
</comment>
<dbReference type="Gene3D" id="3.40.50.1820">
    <property type="entry name" value="alpha/beta hydrolase"/>
    <property type="match status" value="1"/>
</dbReference>
<dbReference type="EMBL" id="BAABBE010000024">
    <property type="protein sequence ID" value="GAA3670157.1"/>
    <property type="molecule type" value="Genomic_DNA"/>
</dbReference>
<protein>
    <recommendedName>
        <fullName evidence="1">Alpha/beta hydrolase fold-3 domain-containing protein</fullName>
    </recommendedName>
</protein>
<keyword evidence="3" id="KW-1185">Reference proteome</keyword>
<evidence type="ECO:0000313" key="3">
    <source>
        <dbReference type="Proteomes" id="UP001500711"/>
    </source>
</evidence>